<evidence type="ECO:0000313" key="2">
    <source>
        <dbReference type="Proteomes" id="UP001060215"/>
    </source>
</evidence>
<gene>
    <name evidence="1" type="ORF">LOK49_LG09G01805</name>
</gene>
<proteinExistence type="predicted"/>
<accession>A0ACC0GEH1</accession>
<name>A0ACC0GEH1_9ERIC</name>
<comment type="caution">
    <text evidence="1">The sequence shown here is derived from an EMBL/GenBank/DDBJ whole genome shotgun (WGS) entry which is preliminary data.</text>
</comment>
<reference evidence="1 2" key="1">
    <citation type="journal article" date="2022" name="Plant J.">
        <title>Chromosome-level genome of Camellia lanceoleosa provides a valuable resource for understanding genome evolution and self-incompatibility.</title>
        <authorList>
            <person name="Gong W."/>
            <person name="Xiao S."/>
            <person name="Wang L."/>
            <person name="Liao Z."/>
            <person name="Chang Y."/>
            <person name="Mo W."/>
            <person name="Hu G."/>
            <person name="Li W."/>
            <person name="Zhao G."/>
            <person name="Zhu H."/>
            <person name="Hu X."/>
            <person name="Ji K."/>
            <person name="Xiang X."/>
            <person name="Song Q."/>
            <person name="Yuan D."/>
            <person name="Jin S."/>
            <person name="Zhang L."/>
        </authorList>
    </citation>
    <scope>NUCLEOTIDE SEQUENCE [LARGE SCALE GENOMIC DNA]</scope>
    <source>
        <strain evidence="1">SQ_2022a</strain>
    </source>
</reference>
<dbReference type="EMBL" id="CM045765">
    <property type="protein sequence ID" value="KAI7999354.1"/>
    <property type="molecule type" value="Genomic_DNA"/>
</dbReference>
<keyword evidence="2" id="KW-1185">Reference proteome</keyword>
<organism evidence="1 2">
    <name type="scientific">Camellia lanceoleosa</name>
    <dbReference type="NCBI Taxonomy" id="1840588"/>
    <lineage>
        <taxon>Eukaryota</taxon>
        <taxon>Viridiplantae</taxon>
        <taxon>Streptophyta</taxon>
        <taxon>Embryophyta</taxon>
        <taxon>Tracheophyta</taxon>
        <taxon>Spermatophyta</taxon>
        <taxon>Magnoliopsida</taxon>
        <taxon>eudicotyledons</taxon>
        <taxon>Gunneridae</taxon>
        <taxon>Pentapetalae</taxon>
        <taxon>asterids</taxon>
        <taxon>Ericales</taxon>
        <taxon>Theaceae</taxon>
        <taxon>Camellia</taxon>
    </lineage>
</organism>
<sequence length="102" mass="11992">MPQSLPLVSNFRFVVLQKIKNPNYKGKWKTPWIDNPEFEDDPHLYVLKPIKYVGIEVWQIENDAFEEAEKARTAKEEERLLSLSQSLKVTGCHFQSFLCIHD</sequence>
<evidence type="ECO:0000313" key="1">
    <source>
        <dbReference type="EMBL" id="KAI7999354.1"/>
    </source>
</evidence>
<dbReference type="Proteomes" id="UP001060215">
    <property type="component" value="Chromosome 8"/>
</dbReference>
<protein>
    <submittedName>
        <fullName evidence="1">Calreticulin-3</fullName>
    </submittedName>
</protein>